<keyword evidence="4" id="KW-0804">Transcription</keyword>
<gene>
    <name evidence="6" type="ORF">FB554_0020</name>
</gene>
<organism evidence="6 7">
    <name type="scientific">Barrientosiimonas humi</name>
    <dbReference type="NCBI Taxonomy" id="999931"/>
    <lineage>
        <taxon>Bacteria</taxon>
        <taxon>Bacillati</taxon>
        <taxon>Actinomycetota</taxon>
        <taxon>Actinomycetes</taxon>
        <taxon>Micrococcales</taxon>
        <taxon>Dermacoccaceae</taxon>
        <taxon>Barrientosiimonas</taxon>
    </lineage>
</organism>
<evidence type="ECO:0000259" key="5">
    <source>
        <dbReference type="PROSITE" id="PS50937"/>
    </source>
</evidence>
<dbReference type="PROSITE" id="PS00552">
    <property type="entry name" value="HTH_MERR_1"/>
    <property type="match status" value="1"/>
</dbReference>
<feature type="domain" description="HTH merR-type" evidence="5">
    <location>
        <begin position="14"/>
        <end position="83"/>
    </location>
</feature>
<dbReference type="InterPro" id="IPR047057">
    <property type="entry name" value="MerR_fam"/>
</dbReference>
<dbReference type="GO" id="GO:0003677">
    <property type="term" value="F:DNA binding"/>
    <property type="evidence" value="ECO:0007669"/>
    <property type="project" value="UniProtKB-KW"/>
</dbReference>
<evidence type="ECO:0000256" key="3">
    <source>
        <dbReference type="ARBA" id="ARBA00023159"/>
    </source>
</evidence>
<keyword evidence="1" id="KW-0805">Transcription regulation</keyword>
<dbReference type="GO" id="GO:0003700">
    <property type="term" value="F:DNA-binding transcription factor activity"/>
    <property type="evidence" value="ECO:0007669"/>
    <property type="project" value="InterPro"/>
</dbReference>
<evidence type="ECO:0000256" key="4">
    <source>
        <dbReference type="ARBA" id="ARBA00023163"/>
    </source>
</evidence>
<dbReference type="InterPro" id="IPR012925">
    <property type="entry name" value="TipAS_dom"/>
</dbReference>
<reference evidence="6 7" key="1">
    <citation type="submission" date="2019-06" db="EMBL/GenBank/DDBJ databases">
        <title>Sequencing the genomes of 1000 actinobacteria strains.</title>
        <authorList>
            <person name="Klenk H.-P."/>
        </authorList>
    </citation>
    <scope>NUCLEOTIDE SEQUENCE [LARGE SCALE GENOMIC DNA]</scope>
    <source>
        <strain evidence="6 7">DSM 24617</strain>
    </source>
</reference>
<dbReference type="SUPFAM" id="SSF46955">
    <property type="entry name" value="Putative DNA-binding domain"/>
    <property type="match status" value="1"/>
</dbReference>
<dbReference type="Gene3D" id="1.10.1660.10">
    <property type="match status" value="1"/>
</dbReference>
<protein>
    <submittedName>
        <fullName evidence="6">DNA-binding transcriptional MerR regulator</fullName>
    </submittedName>
</protein>
<dbReference type="Proteomes" id="UP000318336">
    <property type="component" value="Unassembled WGS sequence"/>
</dbReference>
<dbReference type="InterPro" id="IPR036244">
    <property type="entry name" value="TipA-like_antibiotic-bd"/>
</dbReference>
<accession>A0A542X7S9</accession>
<proteinExistence type="predicted"/>
<evidence type="ECO:0000256" key="2">
    <source>
        <dbReference type="ARBA" id="ARBA00023125"/>
    </source>
</evidence>
<evidence type="ECO:0000256" key="1">
    <source>
        <dbReference type="ARBA" id="ARBA00023015"/>
    </source>
</evidence>
<keyword evidence="2 6" id="KW-0238">DNA-binding</keyword>
<dbReference type="Pfam" id="PF13411">
    <property type="entry name" value="MerR_1"/>
    <property type="match status" value="1"/>
</dbReference>
<sequence>MGAVTREQDQTMSTWTVGEVARELGVTVRTLHHYDEIGLVVPSERSAAGYRLYTEPDLERLQHVVVYRRLELSLEQIRDLLQGGDAQTHLRRQREAVLARLDELAGLVTAIDNALEKTMSDQRLTHEELKELFGGEFYDHRDEAEQRWGDTDAWRESQERQKRYGRAEWTQIKAETDQLQGELARLFKAGVPATDPAATAAVEAHRQHITRWFYDCPLEMHRNLGELYVSDPRFTASYDEEYAAPGLAQWVRDAIGANADRQDAAG</sequence>
<dbReference type="SMART" id="SM00422">
    <property type="entry name" value="HTH_MERR"/>
    <property type="match status" value="1"/>
</dbReference>
<dbReference type="PROSITE" id="PS50937">
    <property type="entry name" value="HTH_MERR_2"/>
    <property type="match status" value="1"/>
</dbReference>
<evidence type="ECO:0000313" key="6">
    <source>
        <dbReference type="EMBL" id="TQL31907.1"/>
    </source>
</evidence>
<keyword evidence="7" id="KW-1185">Reference proteome</keyword>
<dbReference type="PANTHER" id="PTHR30204:SF90">
    <property type="entry name" value="HTH-TYPE TRANSCRIPTIONAL ACTIVATOR MTA"/>
    <property type="match status" value="1"/>
</dbReference>
<name>A0A542X7S9_9MICO</name>
<dbReference type="PRINTS" id="PR00040">
    <property type="entry name" value="HTHMERR"/>
</dbReference>
<dbReference type="SUPFAM" id="SSF89082">
    <property type="entry name" value="Antibiotic binding domain of TipA-like multidrug resistance regulators"/>
    <property type="match status" value="1"/>
</dbReference>
<evidence type="ECO:0000313" key="7">
    <source>
        <dbReference type="Proteomes" id="UP000318336"/>
    </source>
</evidence>
<dbReference type="InterPro" id="IPR009061">
    <property type="entry name" value="DNA-bd_dom_put_sf"/>
</dbReference>
<comment type="caution">
    <text evidence="6">The sequence shown here is derived from an EMBL/GenBank/DDBJ whole genome shotgun (WGS) entry which is preliminary data.</text>
</comment>
<dbReference type="InterPro" id="IPR000551">
    <property type="entry name" value="MerR-type_HTH_dom"/>
</dbReference>
<dbReference type="CDD" id="cd01106">
    <property type="entry name" value="HTH_TipAL-Mta"/>
    <property type="match status" value="1"/>
</dbReference>
<dbReference type="AlphaFoldDB" id="A0A542X7S9"/>
<dbReference type="Pfam" id="PF07739">
    <property type="entry name" value="TipAS"/>
    <property type="match status" value="1"/>
</dbReference>
<dbReference type="EMBL" id="VFOK01000001">
    <property type="protein sequence ID" value="TQL31907.1"/>
    <property type="molecule type" value="Genomic_DNA"/>
</dbReference>
<keyword evidence="3" id="KW-0010">Activator</keyword>
<dbReference type="PANTHER" id="PTHR30204">
    <property type="entry name" value="REDOX-CYCLING DRUG-SENSING TRANSCRIPTIONAL ACTIVATOR SOXR"/>
    <property type="match status" value="1"/>
</dbReference>
<dbReference type="Gene3D" id="1.10.490.50">
    <property type="entry name" value="Antibiotic binding domain of TipA-like multidrug resistance regulators"/>
    <property type="match status" value="1"/>
</dbReference>